<comment type="subcellular location">
    <subcellularLocation>
        <location evidence="1 7">Cell inner membrane</location>
        <topology evidence="1 7">Multi-pass membrane protein</topology>
    </subcellularLocation>
</comment>
<dbReference type="PANTHER" id="PTHR33362:SF2">
    <property type="entry name" value="TRAP TRANSPORTER LARGE PERMEASE PROTEIN"/>
    <property type="match status" value="1"/>
</dbReference>
<comment type="caution">
    <text evidence="7">Lacks conserved residue(s) required for the propagation of feature annotation.</text>
</comment>
<dbReference type="EMBL" id="SAUY01000009">
    <property type="protein sequence ID" value="RWR32246.1"/>
    <property type="molecule type" value="Genomic_DNA"/>
</dbReference>
<feature type="transmembrane region" description="Helical" evidence="7">
    <location>
        <begin position="6"/>
        <end position="31"/>
    </location>
</feature>
<keyword evidence="6 7" id="KW-0472">Membrane</keyword>
<dbReference type="PANTHER" id="PTHR33362">
    <property type="entry name" value="SIALIC ACID TRAP TRANSPORTER PERMEASE PROTEIN SIAT-RELATED"/>
    <property type="match status" value="1"/>
</dbReference>
<comment type="subunit">
    <text evidence="7">The complex comprises the extracytoplasmic solute receptor protein and the two transmembrane proteins.</text>
</comment>
<feature type="transmembrane region" description="Helical" evidence="7">
    <location>
        <begin position="92"/>
        <end position="113"/>
    </location>
</feature>
<keyword evidence="7" id="KW-0813">Transport</keyword>
<dbReference type="InterPro" id="IPR010656">
    <property type="entry name" value="DctM"/>
</dbReference>
<evidence type="ECO:0000256" key="5">
    <source>
        <dbReference type="ARBA" id="ARBA00022989"/>
    </source>
</evidence>
<dbReference type="RefSeq" id="WP_128232099.1">
    <property type="nucleotide sequence ID" value="NZ_SAUY01000009.1"/>
</dbReference>
<dbReference type="Proteomes" id="UP000284451">
    <property type="component" value="Unassembled WGS sequence"/>
</dbReference>
<feature type="transmembrane region" description="Helical" evidence="7">
    <location>
        <begin position="210"/>
        <end position="232"/>
    </location>
</feature>
<dbReference type="Pfam" id="PF06808">
    <property type="entry name" value="DctM"/>
    <property type="match status" value="1"/>
</dbReference>
<dbReference type="GO" id="GO:0005886">
    <property type="term" value="C:plasma membrane"/>
    <property type="evidence" value="ECO:0007669"/>
    <property type="project" value="UniProtKB-SubCell"/>
</dbReference>
<keyword evidence="2" id="KW-1003">Cell membrane</keyword>
<dbReference type="NCBIfam" id="TIGR00786">
    <property type="entry name" value="dctM"/>
    <property type="match status" value="1"/>
</dbReference>
<dbReference type="PIRSF" id="PIRSF006066">
    <property type="entry name" value="HI0050"/>
    <property type="match status" value="1"/>
</dbReference>
<dbReference type="GO" id="GO:0022857">
    <property type="term" value="F:transmembrane transporter activity"/>
    <property type="evidence" value="ECO:0007669"/>
    <property type="project" value="UniProtKB-UniRule"/>
</dbReference>
<organism evidence="9 10">
    <name type="scientific">Paenirhodobacter populi</name>
    <dbReference type="NCBI Taxonomy" id="2306993"/>
    <lineage>
        <taxon>Bacteria</taxon>
        <taxon>Pseudomonadati</taxon>
        <taxon>Pseudomonadota</taxon>
        <taxon>Alphaproteobacteria</taxon>
        <taxon>Rhodobacterales</taxon>
        <taxon>Rhodobacter group</taxon>
        <taxon>Paenirhodobacter</taxon>
    </lineage>
</organism>
<evidence type="ECO:0000313" key="10">
    <source>
        <dbReference type="Proteomes" id="UP000284451"/>
    </source>
</evidence>
<keyword evidence="5 7" id="KW-1133">Transmembrane helix</keyword>
<evidence type="ECO:0000256" key="7">
    <source>
        <dbReference type="RuleBase" id="RU369079"/>
    </source>
</evidence>
<accession>A0A443KHN4</accession>
<dbReference type="InterPro" id="IPR004681">
    <property type="entry name" value="TRAP_DctM"/>
</dbReference>
<comment type="function">
    <text evidence="7">Part of the tripartite ATP-independent periplasmic (TRAP) transport system.</text>
</comment>
<feature type="transmembrane region" description="Helical" evidence="7">
    <location>
        <begin position="238"/>
        <end position="254"/>
    </location>
</feature>
<comment type="caution">
    <text evidence="9">The sequence shown here is derived from an EMBL/GenBank/DDBJ whole genome shotgun (WGS) entry which is preliminary data.</text>
</comment>
<evidence type="ECO:0000256" key="4">
    <source>
        <dbReference type="ARBA" id="ARBA00022692"/>
    </source>
</evidence>
<sequence>MIPSFSLVGLFLLGVPISVALALTAVAYIVASGDAVLLDSLPQQLVSALDSYGLLALPLFILLGEAMAAGGAGRRLVALASSMVGPVRGGLAYVSLIANVMLAAILGSTVAQLTVMTRMVVPEMEKAGYPRQDAVAITAAGAMLAPVFPPSMMFILYGVIAQVPIGDLFVAGLVPGVLMALSFFAVIALKARRVPYPRTAPLAAEARRQALIAALPSAAIPVFIVLAIATGLATPTEAGGLAAILALVLGLFVHREMRWRDLGPMFTRAAMSSAVVLFLVAAAQLVGWVLAYANLPAQIGAMLAQAAGSPVTFMLLLNVILIVIGTFLEPIPALLLVVPVTAPLAAQYGIDPVHLGLVISINLSLGLLTPPVGAALFAAASLSGLSPGRVAQGLMPYLAAAFAVLIFISIWPFLL</sequence>
<feature type="domain" description="TRAP C4-dicarboxylate transport system permease DctM subunit" evidence="8">
    <location>
        <begin position="6"/>
        <end position="412"/>
    </location>
</feature>
<feature type="transmembrane region" description="Helical" evidence="7">
    <location>
        <begin position="394"/>
        <end position="414"/>
    </location>
</feature>
<evidence type="ECO:0000313" key="9">
    <source>
        <dbReference type="EMBL" id="RWR32246.1"/>
    </source>
</evidence>
<dbReference type="AlphaFoldDB" id="A0A443KHN4"/>
<reference evidence="9 10" key="2">
    <citation type="submission" date="2019-01" db="EMBL/GenBank/DDBJ databases">
        <authorList>
            <person name="Li Y."/>
        </authorList>
    </citation>
    <scope>NUCLEOTIDE SEQUENCE [LARGE SCALE GENOMIC DNA]</scope>
    <source>
        <strain evidence="9 10">07D10-4-3</strain>
    </source>
</reference>
<protein>
    <recommendedName>
        <fullName evidence="7">TRAP transporter large permease protein</fullName>
    </recommendedName>
</protein>
<feature type="transmembrane region" description="Helical" evidence="7">
    <location>
        <begin position="356"/>
        <end position="382"/>
    </location>
</feature>
<evidence type="ECO:0000256" key="3">
    <source>
        <dbReference type="ARBA" id="ARBA00022519"/>
    </source>
</evidence>
<keyword evidence="3 7" id="KW-0997">Cell inner membrane</keyword>
<evidence type="ECO:0000256" key="1">
    <source>
        <dbReference type="ARBA" id="ARBA00004429"/>
    </source>
</evidence>
<feature type="transmembrane region" description="Helical" evidence="7">
    <location>
        <begin position="274"/>
        <end position="293"/>
    </location>
</feature>
<gene>
    <name evidence="9" type="ORF">D2T29_08605</name>
</gene>
<evidence type="ECO:0000256" key="6">
    <source>
        <dbReference type="ARBA" id="ARBA00023136"/>
    </source>
</evidence>
<feature type="transmembrane region" description="Helical" evidence="7">
    <location>
        <begin position="52"/>
        <end position="72"/>
    </location>
</feature>
<comment type="similarity">
    <text evidence="7">Belongs to the TRAP transporter large permease family.</text>
</comment>
<feature type="transmembrane region" description="Helical" evidence="7">
    <location>
        <begin position="134"/>
        <end position="156"/>
    </location>
</feature>
<proteinExistence type="inferred from homology"/>
<evidence type="ECO:0000259" key="8">
    <source>
        <dbReference type="Pfam" id="PF06808"/>
    </source>
</evidence>
<keyword evidence="4 7" id="KW-0812">Transmembrane</keyword>
<reference evidence="9 10" key="1">
    <citation type="submission" date="2019-01" db="EMBL/GenBank/DDBJ databases">
        <title>Sinorhodobacter populi sp. nov. isolated from the symptomatic bark tissue of Populus euramericana canker.</title>
        <authorList>
            <person name="Xu G."/>
        </authorList>
    </citation>
    <scope>NUCLEOTIDE SEQUENCE [LARGE SCALE GENOMIC DNA]</scope>
    <source>
        <strain evidence="9 10">07D10-4-3</strain>
    </source>
</reference>
<evidence type="ECO:0000256" key="2">
    <source>
        <dbReference type="ARBA" id="ARBA00022475"/>
    </source>
</evidence>
<name>A0A443KHN4_9RHOB</name>
<feature type="transmembrane region" description="Helical" evidence="7">
    <location>
        <begin position="168"/>
        <end position="189"/>
    </location>
</feature>